<organism evidence="1 2">
    <name type="scientific">Lacinutrix gracilariae</name>
    <dbReference type="NCBI Taxonomy" id="1747198"/>
    <lineage>
        <taxon>Bacteria</taxon>
        <taxon>Pseudomonadati</taxon>
        <taxon>Bacteroidota</taxon>
        <taxon>Flavobacteriia</taxon>
        <taxon>Flavobacteriales</taxon>
        <taxon>Flavobacteriaceae</taxon>
        <taxon>Lacinutrix</taxon>
    </lineage>
</organism>
<sequence length="98" mass="11273">MKTLLIAFFTISTFITLQDNETIYATFDGMENEVYYFSDEAKTTHAFDRISDKASGKFDLTNSKFIGKTFKITYSTETISDNMDDQIEVLIIENLQIL</sequence>
<evidence type="ECO:0000313" key="2">
    <source>
        <dbReference type="Proteomes" id="UP001597467"/>
    </source>
</evidence>
<evidence type="ECO:0000313" key="1">
    <source>
        <dbReference type="EMBL" id="MFD2541512.1"/>
    </source>
</evidence>
<protein>
    <submittedName>
        <fullName evidence="1">Uncharacterized protein</fullName>
    </submittedName>
</protein>
<reference evidence="2" key="1">
    <citation type="journal article" date="2019" name="Int. J. Syst. Evol. Microbiol.">
        <title>The Global Catalogue of Microorganisms (GCM) 10K type strain sequencing project: providing services to taxonomists for standard genome sequencing and annotation.</title>
        <authorList>
            <consortium name="The Broad Institute Genomics Platform"/>
            <consortium name="The Broad Institute Genome Sequencing Center for Infectious Disease"/>
            <person name="Wu L."/>
            <person name="Ma J."/>
        </authorList>
    </citation>
    <scope>NUCLEOTIDE SEQUENCE [LARGE SCALE GENOMIC DNA]</scope>
    <source>
        <strain evidence="2">KCTC 42808</strain>
    </source>
</reference>
<proteinExistence type="predicted"/>
<comment type="caution">
    <text evidence="1">The sequence shown here is derived from an EMBL/GenBank/DDBJ whole genome shotgun (WGS) entry which is preliminary data.</text>
</comment>
<dbReference type="EMBL" id="JBHULM010000007">
    <property type="protein sequence ID" value="MFD2541512.1"/>
    <property type="molecule type" value="Genomic_DNA"/>
</dbReference>
<keyword evidence="2" id="KW-1185">Reference proteome</keyword>
<name>A0ABW5K1J3_9FLAO</name>
<gene>
    <name evidence="1" type="ORF">ACFSSB_04210</name>
</gene>
<dbReference type="Proteomes" id="UP001597467">
    <property type="component" value="Unassembled WGS sequence"/>
</dbReference>
<dbReference type="RefSeq" id="WP_379901295.1">
    <property type="nucleotide sequence ID" value="NZ_JBHULM010000007.1"/>
</dbReference>
<accession>A0ABW5K1J3</accession>